<dbReference type="EMBL" id="JZSH01000020">
    <property type="protein sequence ID" value="KJF78832.1"/>
    <property type="molecule type" value="Genomic_DNA"/>
</dbReference>
<accession>A0A0D8LAF8</accession>
<dbReference type="Pfam" id="PF10754">
    <property type="entry name" value="DUF2569"/>
    <property type="match status" value="1"/>
</dbReference>
<dbReference type="PATRIC" id="fig|582.24.peg.1039"/>
<feature type="transmembrane region" description="Helical" evidence="1">
    <location>
        <begin position="139"/>
        <end position="159"/>
    </location>
</feature>
<evidence type="ECO:0000313" key="3">
    <source>
        <dbReference type="Proteomes" id="UP000032582"/>
    </source>
</evidence>
<protein>
    <recommendedName>
        <fullName evidence="4">DUF2569 domain-containing protein</fullName>
    </recommendedName>
</protein>
<name>A0A0D8LAF8_MORMO</name>
<gene>
    <name evidence="2" type="ORF">UA45_03420</name>
</gene>
<feature type="transmembrane region" description="Helical" evidence="1">
    <location>
        <begin position="36"/>
        <end position="56"/>
    </location>
</feature>
<sequence>MEHKWVCIQCGEKEIPQYAEYCDECAEKQMSRIGGWLWLPLITLFLSLGAGGYSLSEWYDLYQQNAGFIPDRILQVMYINIAFTILTMLLILTTLYYFFRLSRYLPKLFIAFILFAIASEAIQEIVLVNLPDVNVDFTLYYPLIRLVIYAIIWVSYFLVSERVKRTFVH</sequence>
<dbReference type="InterPro" id="IPR019690">
    <property type="entry name" value="DUF2569"/>
</dbReference>
<reference evidence="2 3" key="1">
    <citation type="submission" date="2015-02" db="EMBL/GenBank/DDBJ databases">
        <title>Whole genome shotgun sequencing of cultured foodborne pathogen.</title>
        <authorList>
            <person name="Timme R."/>
            <person name="Allard M.W."/>
            <person name="Strain E."/>
            <person name="Evans P.S."/>
            <person name="Brown E."/>
        </authorList>
    </citation>
    <scope>NUCLEOTIDE SEQUENCE [LARGE SCALE GENOMIC DNA]</scope>
    <source>
        <strain evidence="2 3">GCSL-TSO-24</strain>
    </source>
</reference>
<evidence type="ECO:0000313" key="2">
    <source>
        <dbReference type="EMBL" id="KJF78832.1"/>
    </source>
</evidence>
<organism evidence="2 3">
    <name type="scientific">Morganella morganii</name>
    <name type="common">Proteus morganii</name>
    <dbReference type="NCBI Taxonomy" id="582"/>
    <lineage>
        <taxon>Bacteria</taxon>
        <taxon>Pseudomonadati</taxon>
        <taxon>Pseudomonadota</taxon>
        <taxon>Gammaproteobacteria</taxon>
        <taxon>Enterobacterales</taxon>
        <taxon>Morganellaceae</taxon>
        <taxon>Morganella</taxon>
    </lineage>
</organism>
<keyword evidence="1" id="KW-1133">Transmembrane helix</keyword>
<evidence type="ECO:0008006" key="4">
    <source>
        <dbReference type="Google" id="ProtNLM"/>
    </source>
</evidence>
<proteinExistence type="predicted"/>
<comment type="caution">
    <text evidence="2">The sequence shown here is derived from an EMBL/GenBank/DDBJ whole genome shotgun (WGS) entry which is preliminary data.</text>
</comment>
<keyword evidence="1" id="KW-0472">Membrane</keyword>
<evidence type="ECO:0000256" key="1">
    <source>
        <dbReference type="SAM" id="Phobius"/>
    </source>
</evidence>
<keyword evidence="1" id="KW-0812">Transmembrane</keyword>
<dbReference type="Proteomes" id="UP000032582">
    <property type="component" value="Unassembled WGS sequence"/>
</dbReference>
<feature type="transmembrane region" description="Helical" evidence="1">
    <location>
        <begin position="76"/>
        <end position="99"/>
    </location>
</feature>
<dbReference type="AlphaFoldDB" id="A0A0D8LAF8"/>
<feature type="transmembrane region" description="Helical" evidence="1">
    <location>
        <begin position="108"/>
        <end position="127"/>
    </location>
</feature>